<dbReference type="GO" id="GO:0016491">
    <property type="term" value="F:oxidoreductase activity"/>
    <property type="evidence" value="ECO:0007669"/>
    <property type="project" value="InterPro"/>
</dbReference>
<evidence type="ECO:0000313" key="3">
    <source>
        <dbReference type="EMBL" id="ORY18568.1"/>
    </source>
</evidence>
<dbReference type="STRING" id="1231657.A0A1Y2A7T2"/>
<protein>
    <submittedName>
        <fullName evidence="3">EthD domain-containing protein</fullName>
    </submittedName>
</protein>
<accession>A0A1Y2A7T2</accession>
<evidence type="ECO:0000313" key="4">
    <source>
        <dbReference type="Proteomes" id="UP000193144"/>
    </source>
</evidence>
<dbReference type="EMBL" id="MCFA01000006">
    <property type="protein sequence ID" value="ORY18568.1"/>
    <property type="molecule type" value="Genomic_DNA"/>
</dbReference>
<feature type="domain" description="EthD" evidence="2">
    <location>
        <begin position="12"/>
        <end position="125"/>
    </location>
</feature>
<dbReference type="SUPFAM" id="SSF54909">
    <property type="entry name" value="Dimeric alpha+beta barrel"/>
    <property type="match status" value="1"/>
</dbReference>
<keyword evidence="4" id="KW-1185">Reference proteome</keyword>
<comment type="similarity">
    <text evidence="1">Belongs to the tpcK family.</text>
</comment>
<name>A0A1Y2A7T2_9PLEO</name>
<reference evidence="3 4" key="1">
    <citation type="submission" date="2016-07" db="EMBL/GenBank/DDBJ databases">
        <title>Pervasive Adenine N6-methylation of Active Genes in Fungi.</title>
        <authorList>
            <consortium name="DOE Joint Genome Institute"/>
            <person name="Mondo S.J."/>
            <person name="Dannebaum R.O."/>
            <person name="Kuo R.C."/>
            <person name="Labutti K."/>
            <person name="Haridas S."/>
            <person name="Kuo A."/>
            <person name="Salamov A."/>
            <person name="Ahrendt S.R."/>
            <person name="Lipzen A."/>
            <person name="Sullivan W."/>
            <person name="Andreopoulos W.B."/>
            <person name="Clum A."/>
            <person name="Lindquist E."/>
            <person name="Daum C."/>
            <person name="Ramamoorthy G.K."/>
            <person name="Gryganskyi A."/>
            <person name="Culley D."/>
            <person name="Magnuson J.K."/>
            <person name="James T.Y."/>
            <person name="O'Malley M.A."/>
            <person name="Stajich J.E."/>
            <person name="Spatafora J.W."/>
            <person name="Visel A."/>
            <person name="Grigoriev I.V."/>
        </authorList>
    </citation>
    <scope>NUCLEOTIDE SEQUENCE [LARGE SCALE GENOMIC DNA]</scope>
    <source>
        <strain evidence="3 4">CBS 115471</strain>
    </source>
</reference>
<evidence type="ECO:0000259" key="2">
    <source>
        <dbReference type="Pfam" id="PF07110"/>
    </source>
</evidence>
<evidence type="ECO:0000256" key="1">
    <source>
        <dbReference type="ARBA" id="ARBA00005986"/>
    </source>
</evidence>
<dbReference type="AlphaFoldDB" id="A0A1Y2A7T2"/>
<dbReference type="Gene3D" id="3.30.70.100">
    <property type="match status" value="1"/>
</dbReference>
<dbReference type="OrthoDB" id="2519291at2759"/>
<comment type="caution">
    <text evidence="3">The sequence shown here is derived from an EMBL/GenBank/DDBJ whole genome shotgun (WGS) entry which is preliminary data.</text>
</comment>
<dbReference type="Proteomes" id="UP000193144">
    <property type="component" value="Unassembled WGS sequence"/>
</dbReference>
<sequence length="141" mass="15378">MPYTIVLFVSRKPGLSTAQFKDHYENVHMAILKSVAGSTFPVSHTRKYVARVDSGAGIRAGVSPGPGATSSTPVVLVGDVKEVDWDAYAELTFRDALHFQQFFAVVNEPEAAEKIQEDEVKFSDADKFKVVVLGETTSTRA</sequence>
<dbReference type="Pfam" id="PF07110">
    <property type="entry name" value="EthD"/>
    <property type="match status" value="1"/>
</dbReference>
<gene>
    <name evidence="3" type="ORF">BCR34DRAFT_596155</name>
</gene>
<organism evidence="3 4">
    <name type="scientific">Clohesyomyces aquaticus</name>
    <dbReference type="NCBI Taxonomy" id="1231657"/>
    <lineage>
        <taxon>Eukaryota</taxon>
        <taxon>Fungi</taxon>
        <taxon>Dikarya</taxon>
        <taxon>Ascomycota</taxon>
        <taxon>Pezizomycotina</taxon>
        <taxon>Dothideomycetes</taxon>
        <taxon>Pleosporomycetidae</taxon>
        <taxon>Pleosporales</taxon>
        <taxon>Lindgomycetaceae</taxon>
        <taxon>Clohesyomyces</taxon>
    </lineage>
</organism>
<dbReference type="InterPro" id="IPR009799">
    <property type="entry name" value="EthD_dom"/>
</dbReference>
<proteinExistence type="inferred from homology"/>
<dbReference type="InterPro" id="IPR011008">
    <property type="entry name" value="Dimeric_a/b-barrel"/>
</dbReference>